<accession>A0A0K6H446</accession>
<dbReference type="InterPro" id="IPR035965">
    <property type="entry name" value="PAS-like_dom_sf"/>
</dbReference>
<dbReference type="InterPro" id="IPR013515">
    <property type="entry name" value="Phytochrome_cen-reg"/>
</dbReference>
<evidence type="ECO:0000256" key="3">
    <source>
        <dbReference type="ARBA" id="ARBA00022991"/>
    </source>
</evidence>
<dbReference type="SUPFAM" id="SSF55781">
    <property type="entry name" value="GAF domain-like"/>
    <property type="match status" value="2"/>
</dbReference>
<keyword evidence="3" id="KW-0157">Chromophore</keyword>
<evidence type="ECO:0000259" key="5">
    <source>
        <dbReference type="PROSITE" id="PS50046"/>
    </source>
</evidence>
<dbReference type="InterPro" id="IPR001294">
    <property type="entry name" value="Phytochrome"/>
</dbReference>
<dbReference type="Gene3D" id="3.30.450.20">
    <property type="entry name" value="PAS domain"/>
    <property type="match status" value="1"/>
</dbReference>
<dbReference type="InterPro" id="IPR043150">
    <property type="entry name" value="Phytochrome_PHY_sf"/>
</dbReference>
<dbReference type="Proteomes" id="UP000182598">
    <property type="component" value="Unassembled WGS sequence"/>
</dbReference>
<keyword evidence="2" id="KW-0716">Sensory transduction</keyword>
<evidence type="ECO:0000256" key="1">
    <source>
        <dbReference type="ARBA" id="ARBA00022543"/>
    </source>
</evidence>
<dbReference type="Pfam" id="PF01590">
    <property type="entry name" value="GAF"/>
    <property type="match status" value="1"/>
</dbReference>
<evidence type="ECO:0000256" key="4">
    <source>
        <dbReference type="ARBA" id="ARBA00023170"/>
    </source>
</evidence>
<feature type="domain" description="Phytochrome chromophore attachment site" evidence="5">
    <location>
        <begin position="131"/>
        <end position="287"/>
    </location>
</feature>
<sequence length="482" mass="54711">MNAEQRGFIAACEREQLHLSGAIQAYGAMIVANKLGQITHVSQQVNDFYPELSTASVGQGLPDVLWNLFRQFEGETLWFAGELTNGQQELDVVLNPVGHDHVAMELLPSYSAPNLRSALSVLPNTIANDDDLKQVRQTLVDYIAELTGFERTIYYHFLPSGDGEVLAESCARASLGSYLQLRFPASDIPQIARALYLKNPWRCIFDAKVESVALVGRDNSVPDLTHAVLRSVSPVHIHYMNNMGVRSSVSWSIAGKDDLLALLSIHDRQAKQLPFNVLDHINDIVERYNFLLREYRTQQRMNLHDRLQSQFQYFSERFGNLSDAENLWEELANWLMSEFNADGVVLKTPLQQLSFGAALEDHAIDTVVEFMKTRDDLVWITDNLLEDLPVVELSQVAGVAALRSSNQAEPHAQLFLCRNAELYQVAWGGRPDKPLESDNPDMPISPRRSFEKWIETRYSFSSPWDENTRIKLMKMRLLLNEF</sequence>
<dbReference type="EMBL" id="CYHB01000003">
    <property type="protein sequence ID" value="CUA85759.1"/>
    <property type="molecule type" value="Genomic_DNA"/>
</dbReference>
<dbReference type="Gene3D" id="3.30.450.270">
    <property type="match status" value="1"/>
</dbReference>
<dbReference type="InterPro" id="IPR029016">
    <property type="entry name" value="GAF-like_dom_sf"/>
</dbReference>
<dbReference type="Pfam" id="PF00360">
    <property type="entry name" value="PHY"/>
    <property type="match status" value="1"/>
</dbReference>
<proteinExistence type="predicted"/>
<name>A0A0K6H446_9GAMM</name>
<dbReference type="InterPro" id="IPR016132">
    <property type="entry name" value="Phyto_chromo_attachment"/>
</dbReference>
<dbReference type="InterPro" id="IPR003018">
    <property type="entry name" value="GAF"/>
</dbReference>
<dbReference type="AlphaFoldDB" id="A0A0K6H446"/>
<dbReference type="RefSeq" id="WP_055438971.1">
    <property type="nucleotide sequence ID" value="NZ_CYHB01000003.1"/>
</dbReference>
<organism evidence="6 7">
    <name type="scientific">Pseudidiomarina woesei</name>
    <dbReference type="NCBI Taxonomy" id="1381080"/>
    <lineage>
        <taxon>Bacteria</taxon>
        <taxon>Pseudomonadati</taxon>
        <taxon>Pseudomonadota</taxon>
        <taxon>Gammaproteobacteria</taxon>
        <taxon>Alteromonadales</taxon>
        <taxon>Idiomarinaceae</taxon>
        <taxon>Pseudidiomarina</taxon>
    </lineage>
</organism>
<evidence type="ECO:0000313" key="7">
    <source>
        <dbReference type="Proteomes" id="UP000182598"/>
    </source>
</evidence>
<reference evidence="7" key="1">
    <citation type="submission" date="2015-08" db="EMBL/GenBank/DDBJ databases">
        <authorList>
            <person name="Varghese N."/>
        </authorList>
    </citation>
    <scope>NUCLEOTIDE SEQUENCE [LARGE SCALE GENOMIC DNA]</scope>
    <source>
        <strain evidence="7">DSM 27808</strain>
    </source>
</reference>
<dbReference type="PRINTS" id="PR01033">
    <property type="entry name" value="PHYTOCHROME"/>
</dbReference>
<dbReference type="GO" id="GO:0006355">
    <property type="term" value="P:regulation of DNA-templated transcription"/>
    <property type="evidence" value="ECO:0007669"/>
    <property type="project" value="InterPro"/>
</dbReference>
<dbReference type="SUPFAM" id="SSF55785">
    <property type="entry name" value="PYP-like sensor domain (PAS domain)"/>
    <property type="match status" value="1"/>
</dbReference>
<protein>
    <submittedName>
        <fullName evidence="6">Phytochrome region/GAF domain</fullName>
    </submittedName>
</protein>
<keyword evidence="4" id="KW-0675">Receptor</keyword>
<gene>
    <name evidence="6" type="ORF">Ga0061064_1304</name>
</gene>
<keyword evidence="1" id="KW-0600">Photoreceptor protein</keyword>
<keyword evidence="7" id="KW-1185">Reference proteome</keyword>
<evidence type="ECO:0000313" key="6">
    <source>
        <dbReference type="EMBL" id="CUA85759.1"/>
    </source>
</evidence>
<dbReference type="PROSITE" id="PS50046">
    <property type="entry name" value="PHYTOCHROME_2"/>
    <property type="match status" value="1"/>
</dbReference>
<evidence type="ECO:0000256" key="2">
    <source>
        <dbReference type="ARBA" id="ARBA00022606"/>
    </source>
</evidence>
<dbReference type="GO" id="GO:0009881">
    <property type="term" value="F:photoreceptor activity"/>
    <property type="evidence" value="ECO:0007669"/>
    <property type="project" value="UniProtKB-KW"/>
</dbReference>
<dbReference type="Gene3D" id="3.30.450.40">
    <property type="match status" value="1"/>
</dbReference>
<dbReference type="GO" id="GO:0009584">
    <property type="term" value="P:detection of visible light"/>
    <property type="evidence" value="ECO:0007669"/>
    <property type="project" value="InterPro"/>
</dbReference>
<dbReference type="OrthoDB" id="9808408at2"/>